<dbReference type="AlphaFoldDB" id="A0A9E4K3X4"/>
<organism evidence="7 8">
    <name type="scientific">Candidatus Thiodiazotropha lotti</name>
    <dbReference type="NCBI Taxonomy" id="2792787"/>
    <lineage>
        <taxon>Bacteria</taxon>
        <taxon>Pseudomonadati</taxon>
        <taxon>Pseudomonadota</taxon>
        <taxon>Gammaproteobacteria</taxon>
        <taxon>Chromatiales</taxon>
        <taxon>Sedimenticolaceae</taxon>
        <taxon>Candidatus Thiodiazotropha</taxon>
    </lineage>
</organism>
<dbReference type="InterPro" id="IPR003331">
    <property type="entry name" value="UDP_GlcNAc_Epimerase_2_dom"/>
</dbReference>
<dbReference type="CDD" id="cd03786">
    <property type="entry name" value="GTB_UDP-GlcNAc_2-Epimerase"/>
    <property type="match status" value="1"/>
</dbReference>
<evidence type="ECO:0000313" key="7">
    <source>
        <dbReference type="EMBL" id="MCG7938231.1"/>
    </source>
</evidence>
<dbReference type="SUPFAM" id="SSF53756">
    <property type="entry name" value="UDP-Glycosyltransferase/glycogen phosphorylase"/>
    <property type="match status" value="1"/>
</dbReference>
<dbReference type="Proteomes" id="UP000886687">
    <property type="component" value="Unassembled WGS sequence"/>
</dbReference>
<comment type="caution">
    <text evidence="7">The sequence shown here is derived from an EMBL/GenBank/DDBJ whole genome shotgun (WGS) entry which is preliminary data.</text>
</comment>
<evidence type="ECO:0000256" key="4">
    <source>
        <dbReference type="ARBA" id="ARBA00038858"/>
    </source>
</evidence>
<dbReference type="PANTHER" id="PTHR43174">
    <property type="entry name" value="UDP-N-ACETYLGLUCOSAMINE 2-EPIMERASE"/>
    <property type="match status" value="1"/>
</dbReference>
<dbReference type="Pfam" id="PF02350">
    <property type="entry name" value="Epimerase_2"/>
    <property type="match status" value="1"/>
</dbReference>
<gene>
    <name evidence="7" type="primary">wecB</name>
    <name evidence="7" type="ORF">JAZ04_05145</name>
</gene>
<reference evidence="7" key="1">
    <citation type="journal article" date="2021" name="Proc. Natl. Acad. Sci. U.S.A.">
        <title>Global biogeography of chemosynthetic symbionts reveals both localized and globally distributed symbiont groups. .</title>
        <authorList>
            <person name="Osvatic J.T."/>
            <person name="Wilkins L.G.E."/>
            <person name="Leibrecht L."/>
            <person name="Leray M."/>
            <person name="Zauner S."/>
            <person name="Polzin J."/>
            <person name="Camacho Y."/>
            <person name="Gros O."/>
            <person name="van Gils J.A."/>
            <person name="Eisen J.A."/>
            <person name="Petersen J.M."/>
            <person name="Yuen B."/>
        </authorList>
    </citation>
    <scope>NUCLEOTIDE SEQUENCE</scope>
    <source>
        <strain evidence="7">MAGL173</strain>
    </source>
</reference>
<keyword evidence="1 5" id="KW-0413">Isomerase</keyword>
<dbReference type="EMBL" id="JAEPDI010000002">
    <property type="protein sequence ID" value="MCG7938231.1"/>
    <property type="molecule type" value="Genomic_DNA"/>
</dbReference>
<accession>A0A9E4K3X4</accession>
<dbReference type="InterPro" id="IPR029767">
    <property type="entry name" value="WecB-like"/>
</dbReference>
<evidence type="ECO:0000313" key="8">
    <source>
        <dbReference type="Proteomes" id="UP000886687"/>
    </source>
</evidence>
<sequence>MTAKKKVLCAIGTRPEAIKMAPVILKLREQAWCDLVVLATAQHRDMLDQVLSIFNIVPDYDLDIMQKNQALPELTARLIMSMDQLLTDIEPDLVLAQGDTTTVMVTAMSCFYKKIPFAHVEAGLRTGDIYYPYPEEMNRVVTGHMTTLHFAPTETSNNNLLKENIDQSSIYVTGNTVIDALIYTAKNEYDIGIDLDSGKRLVLLTSHRRENFGAAMEEAFTAILELAEHNRDIEILYPVHPNPNVLEVANRILGNHDRIHLIEPLAYPQFVQAMKSAYIIISDSGGVQEEAPALSKPVLVLRNETERPEAVDMGVVKLVGTDKEVILHEANKLLNDEDYYSSVAKGVSPYGDGHSAERIVNIIKDYFFTRA</sequence>
<dbReference type="PANTHER" id="PTHR43174:SF2">
    <property type="entry name" value="UDP-N-ACETYLGLUCOSAMINE 2-EPIMERASE"/>
    <property type="match status" value="1"/>
</dbReference>
<evidence type="ECO:0000256" key="2">
    <source>
        <dbReference type="ARBA" id="ARBA00036080"/>
    </source>
</evidence>
<evidence type="ECO:0000256" key="1">
    <source>
        <dbReference type="ARBA" id="ARBA00023235"/>
    </source>
</evidence>
<evidence type="ECO:0000259" key="6">
    <source>
        <dbReference type="Pfam" id="PF02350"/>
    </source>
</evidence>
<proteinExistence type="inferred from homology"/>
<comment type="similarity">
    <text evidence="3 5">Belongs to the UDP-N-acetylglucosamine 2-epimerase family.</text>
</comment>
<dbReference type="NCBIfam" id="TIGR00236">
    <property type="entry name" value="wecB"/>
    <property type="match status" value="1"/>
</dbReference>
<dbReference type="Gene3D" id="3.40.50.2000">
    <property type="entry name" value="Glycogen Phosphorylase B"/>
    <property type="match status" value="2"/>
</dbReference>
<dbReference type="GO" id="GO:0008761">
    <property type="term" value="F:UDP-N-acetylglucosamine 2-epimerase activity"/>
    <property type="evidence" value="ECO:0007669"/>
    <property type="project" value="UniProtKB-EC"/>
</dbReference>
<feature type="domain" description="UDP-N-acetylglucosamine 2-epimerase" evidence="6">
    <location>
        <begin position="26"/>
        <end position="364"/>
    </location>
</feature>
<evidence type="ECO:0000256" key="5">
    <source>
        <dbReference type="RuleBase" id="RU003513"/>
    </source>
</evidence>
<evidence type="ECO:0000256" key="3">
    <source>
        <dbReference type="ARBA" id="ARBA00038209"/>
    </source>
</evidence>
<dbReference type="EC" id="5.1.3.14" evidence="4"/>
<name>A0A9E4K3X4_9GAMM</name>
<protein>
    <recommendedName>
        <fullName evidence="4">UDP-N-acetylglucosamine 2-epimerase (non-hydrolyzing)</fullName>
        <ecNumber evidence="4">5.1.3.14</ecNumber>
    </recommendedName>
</protein>
<comment type="catalytic activity">
    <reaction evidence="2">
        <text>UDP-N-acetyl-alpha-D-glucosamine = UDP-N-acetyl-alpha-D-mannosamine</text>
        <dbReference type="Rhea" id="RHEA:17213"/>
        <dbReference type="ChEBI" id="CHEBI:57705"/>
        <dbReference type="ChEBI" id="CHEBI:68623"/>
        <dbReference type="EC" id="5.1.3.14"/>
    </reaction>
</comment>